<keyword evidence="1" id="KW-1185">Reference proteome</keyword>
<dbReference type="AlphaFoldDB" id="A0A0M3HIU2"/>
<dbReference type="WBParaSite" id="ALUE_0000143701-mRNA-1">
    <property type="protein sequence ID" value="ALUE_0000143701-mRNA-1"/>
    <property type="gene ID" value="ALUE_0000143701"/>
</dbReference>
<name>A0A0M3HIU2_ASCLU</name>
<proteinExistence type="predicted"/>
<reference evidence="2" key="1">
    <citation type="submission" date="2017-02" db="UniProtKB">
        <authorList>
            <consortium name="WormBaseParasite"/>
        </authorList>
    </citation>
    <scope>IDENTIFICATION</scope>
</reference>
<protein>
    <submittedName>
        <fullName evidence="2">Uncharacterized protein</fullName>
    </submittedName>
</protein>
<organism evidence="1 2">
    <name type="scientific">Ascaris lumbricoides</name>
    <name type="common">Giant roundworm</name>
    <dbReference type="NCBI Taxonomy" id="6252"/>
    <lineage>
        <taxon>Eukaryota</taxon>
        <taxon>Metazoa</taxon>
        <taxon>Ecdysozoa</taxon>
        <taxon>Nematoda</taxon>
        <taxon>Chromadorea</taxon>
        <taxon>Rhabditida</taxon>
        <taxon>Spirurina</taxon>
        <taxon>Ascaridomorpha</taxon>
        <taxon>Ascaridoidea</taxon>
        <taxon>Ascarididae</taxon>
        <taxon>Ascaris</taxon>
    </lineage>
</organism>
<dbReference type="Proteomes" id="UP000036681">
    <property type="component" value="Unplaced"/>
</dbReference>
<sequence length="59" mass="7021">MIEKNSAKIISNTIKWRISMKNLQWETQLSRFMRHFSTLISSKTIGCLHLVNRYHKMIG</sequence>
<evidence type="ECO:0000313" key="1">
    <source>
        <dbReference type="Proteomes" id="UP000036681"/>
    </source>
</evidence>
<evidence type="ECO:0000313" key="2">
    <source>
        <dbReference type="WBParaSite" id="ALUE_0000143701-mRNA-1"/>
    </source>
</evidence>
<accession>A0A0M3HIU2</accession>